<evidence type="ECO:0000256" key="7">
    <source>
        <dbReference type="SAM" id="Phobius"/>
    </source>
</evidence>
<gene>
    <name evidence="9" type="ORF">LAMI_0B05094G</name>
</gene>
<dbReference type="PANTHER" id="PTHR12266">
    <property type="entry name" value="NA+/CA2+ K+ INDEPENDENT EXCHANGER"/>
    <property type="match status" value="1"/>
</dbReference>
<dbReference type="GO" id="GO:0016020">
    <property type="term" value="C:membrane"/>
    <property type="evidence" value="ECO:0007669"/>
    <property type="project" value="UniProtKB-SubCell"/>
</dbReference>
<name>A0A1G4IVU3_9SACH</name>
<protein>
    <submittedName>
        <fullName evidence="9">LAMI_0B05094g1_1</fullName>
    </submittedName>
</protein>
<dbReference type="InterPro" id="IPR051359">
    <property type="entry name" value="CaCA_antiporter"/>
</dbReference>
<feature type="domain" description="Sodium/calcium exchanger membrane region" evidence="8">
    <location>
        <begin position="507"/>
        <end position="662"/>
    </location>
</feature>
<feature type="transmembrane region" description="Helical" evidence="7">
    <location>
        <begin position="539"/>
        <end position="557"/>
    </location>
</feature>
<feature type="transmembrane region" description="Helical" evidence="7">
    <location>
        <begin position="506"/>
        <end position="527"/>
    </location>
</feature>
<dbReference type="OrthoDB" id="407410at2759"/>
<feature type="transmembrane region" description="Helical" evidence="7">
    <location>
        <begin position="176"/>
        <end position="193"/>
    </location>
</feature>
<evidence type="ECO:0000256" key="6">
    <source>
        <dbReference type="ARBA" id="ARBA00023136"/>
    </source>
</evidence>
<keyword evidence="3" id="KW-0813">Transport</keyword>
<comment type="similarity">
    <text evidence="2">Belongs to the Ca(2+):cation antiporter (CaCA) (TC 2.A.19) family.</text>
</comment>
<dbReference type="STRING" id="1230905.A0A1G4IVU3"/>
<dbReference type="AlphaFoldDB" id="A0A1G4IVU3"/>
<evidence type="ECO:0000256" key="1">
    <source>
        <dbReference type="ARBA" id="ARBA00004141"/>
    </source>
</evidence>
<evidence type="ECO:0000256" key="4">
    <source>
        <dbReference type="ARBA" id="ARBA00022692"/>
    </source>
</evidence>
<evidence type="ECO:0000256" key="5">
    <source>
        <dbReference type="ARBA" id="ARBA00022989"/>
    </source>
</evidence>
<dbReference type="InterPro" id="IPR004837">
    <property type="entry name" value="NaCa_Exmemb"/>
</dbReference>
<keyword evidence="5 7" id="KW-1133">Transmembrane helix</keyword>
<dbReference type="EMBL" id="LT598464">
    <property type="protein sequence ID" value="SCU81181.1"/>
    <property type="molecule type" value="Genomic_DNA"/>
</dbReference>
<feature type="transmembrane region" description="Helical" evidence="7">
    <location>
        <begin position="615"/>
        <end position="636"/>
    </location>
</feature>
<dbReference type="Gene3D" id="1.20.1420.30">
    <property type="entry name" value="NCX, central ion-binding region"/>
    <property type="match status" value="2"/>
</dbReference>
<feature type="transmembrane region" description="Helical" evidence="7">
    <location>
        <begin position="101"/>
        <end position="125"/>
    </location>
</feature>
<dbReference type="GO" id="GO:0008324">
    <property type="term" value="F:monoatomic cation transmembrane transporter activity"/>
    <property type="evidence" value="ECO:0007669"/>
    <property type="project" value="TreeGrafter"/>
</dbReference>
<feature type="transmembrane region" description="Helical" evidence="7">
    <location>
        <begin position="422"/>
        <end position="442"/>
    </location>
</feature>
<comment type="subcellular location">
    <subcellularLocation>
        <location evidence="1">Membrane</location>
        <topology evidence="1">Multi-pass membrane protein</topology>
    </subcellularLocation>
</comment>
<evidence type="ECO:0000256" key="2">
    <source>
        <dbReference type="ARBA" id="ARBA00008170"/>
    </source>
</evidence>
<keyword evidence="4 7" id="KW-0812">Transmembrane</keyword>
<accession>A0A1G4IVU3</accession>
<proteinExistence type="inferred from homology"/>
<feature type="domain" description="Sodium/calcium exchanger membrane region" evidence="8">
    <location>
        <begin position="38"/>
        <end position="194"/>
    </location>
</feature>
<feature type="transmembrane region" description="Helical" evidence="7">
    <location>
        <begin position="471"/>
        <end position="494"/>
    </location>
</feature>
<evidence type="ECO:0000313" key="9">
    <source>
        <dbReference type="EMBL" id="SCU81181.1"/>
    </source>
</evidence>
<evidence type="ECO:0000256" key="3">
    <source>
        <dbReference type="ARBA" id="ARBA00022448"/>
    </source>
</evidence>
<reference evidence="9 10" key="1">
    <citation type="submission" date="2016-03" db="EMBL/GenBank/DDBJ databases">
        <authorList>
            <person name="Devillers H."/>
        </authorList>
    </citation>
    <scope>NUCLEOTIDE SEQUENCE [LARGE SCALE GENOMIC DNA]</scope>
    <source>
        <strain evidence="9">CBS 11717</strain>
    </source>
</reference>
<dbReference type="Pfam" id="PF01699">
    <property type="entry name" value="Na_Ca_ex"/>
    <property type="match status" value="2"/>
</dbReference>
<dbReference type="PANTHER" id="PTHR12266:SF0">
    <property type="entry name" value="MITOCHONDRIAL SODIUM_CALCIUM EXCHANGER PROTEIN"/>
    <property type="match status" value="1"/>
</dbReference>
<feature type="transmembrane region" description="Helical" evidence="7">
    <location>
        <begin position="152"/>
        <end position="170"/>
    </location>
</feature>
<evidence type="ECO:0000313" key="10">
    <source>
        <dbReference type="Proteomes" id="UP000191024"/>
    </source>
</evidence>
<dbReference type="GO" id="GO:0006874">
    <property type="term" value="P:intracellular calcium ion homeostasis"/>
    <property type="evidence" value="ECO:0007669"/>
    <property type="project" value="TreeGrafter"/>
</dbReference>
<dbReference type="InterPro" id="IPR044880">
    <property type="entry name" value="NCX_ion-bd_dom_sf"/>
</dbReference>
<dbReference type="Proteomes" id="UP000191024">
    <property type="component" value="Chromosome B"/>
</dbReference>
<feature type="transmembrane region" description="Helical" evidence="7">
    <location>
        <begin position="35"/>
        <end position="55"/>
    </location>
</feature>
<keyword evidence="10" id="KW-1185">Reference proteome</keyword>
<keyword evidence="6 7" id="KW-0472">Membrane</keyword>
<feature type="transmembrane region" description="Helical" evidence="7">
    <location>
        <begin position="648"/>
        <end position="665"/>
    </location>
</feature>
<organism evidence="9 10">
    <name type="scientific">Lachancea mirantina</name>
    <dbReference type="NCBI Taxonomy" id="1230905"/>
    <lineage>
        <taxon>Eukaryota</taxon>
        <taxon>Fungi</taxon>
        <taxon>Dikarya</taxon>
        <taxon>Ascomycota</taxon>
        <taxon>Saccharomycotina</taxon>
        <taxon>Saccharomycetes</taxon>
        <taxon>Saccharomycetales</taxon>
        <taxon>Saccharomycetaceae</taxon>
        <taxon>Lachancea</taxon>
    </lineage>
</organism>
<feature type="transmembrane region" description="Helical" evidence="7">
    <location>
        <begin position="569"/>
        <end position="595"/>
    </location>
</feature>
<evidence type="ECO:0000259" key="8">
    <source>
        <dbReference type="Pfam" id="PF01699"/>
    </source>
</evidence>
<sequence length="672" mass="74766">MEIRERRVYITGFYLLQALVIITGFKWWVFGRVLLVLLALSYSFLALGLITSDFLSPNLAFISKHVFHISDRVSGLTLLALGNAVPDITSTYHSMNSDSTILALAEILGAVMFMLTVVMGVMPFIRRIDLKRAGIDVSTPDATTTVYNRNRFVWDLVMFAAMVVLSLVFLLDGRLMFWECAVMCVMYCGYVGYQVSLNEDHELENDLVLPVRSPIAYENVTKILELRKIALRRKIRQYMRSHYSTCMHLTLNDTLDVWQRDNVFGSDSEAHSKPGRLLRSQSHGNLESLVPPCIKVSENKSVAGDLIGPIPVAASKPASASSDRLLTPKTKGRSISADHLLYVDDRIATPTSVLSENVFDQSSERILFPGIDDDNQTDIDLDLESMCLRDGSEQMESHSFILFAYVGKLKAFWYEKTSPGPFLELALLLPSVQVALILSSLIPTPVAKKSRFSGKFKVLQLTSSPFLTTYFLWNSINGVQLYICSLLVLISLWLELKLASKSIRPITAFIVSIALISFVVEFVVSMLQTTCKELGVSESILGLTIFAWGNSIGDMVSNITFVKIGVLDVALGACLGGPLLYLVFGVGMDAMLIISQRAASQSDVSLWKRYIEFEVTGSLIVSCFGILAALGIYMIGVPFNDWRIDRKIGVVCLTLYLVMTGFNSYQEFYGHI</sequence>